<dbReference type="SUPFAM" id="SSF109854">
    <property type="entry name" value="DinB/YfiT-like putative metalloenzymes"/>
    <property type="match status" value="1"/>
</dbReference>
<proteinExistence type="predicted"/>
<dbReference type="EMBL" id="JACHZG010000001">
    <property type="protein sequence ID" value="MBB3325868.1"/>
    <property type="molecule type" value="Genomic_DNA"/>
</dbReference>
<name>A0A7W5P5X8_9ACTN</name>
<dbReference type="Proteomes" id="UP000565572">
    <property type="component" value="Unassembled WGS sequence"/>
</dbReference>
<dbReference type="RefSeq" id="WP_183336907.1">
    <property type="nucleotide sequence ID" value="NZ_JACHZG010000001.1"/>
</dbReference>
<evidence type="ECO:0000313" key="3">
    <source>
        <dbReference type="Proteomes" id="UP000565572"/>
    </source>
</evidence>
<dbReference type="AlphaFoldDB" id="A0A7W5P5X8"/>
<keyword evidence="3" id="KW-1185">Reference proteome</keyword>
<feature type="domain" description="Mycothiol-dependent maleylpyruvate isomerase metal-binding" evidence="1">
    <location>
        <begin position="14"/>
        <end position="160"/>
    </location>
</feature>
<dbReference type="GO" id="GO:0046872">
    <property type="term" value="F:metal ion binding"/>
    <property type="evidence" value="ECO:0007669"/>
    <property type="project" value="InterPro"/>
</dbReference>
<evidence type="ECO:0000259" key="1">
    <source>
        <dbReference type="Pfam" id="PF11716"/>
    </source>
</evidence>
<sequence>MRVAHAEGRAAFLEALDGFLAAAEPLDDHALLAASGCWGWSVVDVVTHVRLGLEEVAVALLEVGRTDRAPDLDAATYWGSLPSVGRADEIAGLLAIRRLASATRAPTGAVAPLRTVTAALSSAVGRLDDGVLAFQAGVLTTGDLCATWAVELAVHQLDLARELDVPPPSALALGLARRTVEASAAAGLPRPEFAGRVPVR</sequence>
<dbReference type="InterPro" id="IPR024344">
    <property type="entry name" value="MDMPI_metal-binding"/>
</dbReference>
<accession>A0A7W5P5X8</accession>
<comment type="caution">
    <text evidence="2">The sequence shown here is derived from an EMBL/GenBank/DDBJ whole genome shotgun (WGS) entry which is preliminary data.</text>
</comment>
<dbReference type="InterPro" id="IPR034660">
    <property type="entry name" value="DinB/YfiT-like"/>
</dbReference>
<dbReference type="Gene3D" id="1.20.120.450">
    <property type="entry name" value="dinb family like domain"/>
    <property type="match status" value="1"/>
</dbReference>
<protein>
    <recommendedName>
        <fullName evidence="1">Mycothiol-dependent maleylpyruvate isomerase metal-binding domain-containing protein</fullName>
    </recommendedName>
</protein>
<organism evidence="2 3">
    <name type="scientific">Microlunatus antarcticus</name>
    <dbReference type="NCBI Taxonomy" id="53388"/>
    <lineage>
        <taxon>Bacteria</taxon>
        <taxon>Bacillati</taxon>
        <taxon>Actinomycetota</taxon>
        <taxon>Actinomycetes</taxon>
        <taxon>Propionibacteriales</taxon>
        <taxon>Propionibacteriaceae</taxon>
        <taxon>Microlunatus</taxon>
    </lineage>
</organism>
<evidence type="ECO:0000313" key="2">
    <source>
        <dbReference type="EMBL" id="MBB3325868.1"/>
    </source>
</evidence>
<dbReference type="Pfam" id="PF11716">
    <property type="entry name" value="MDMPI_N"/>
    <property type="match status" value="1"/>
</dbReference>
<reference evidence="2 3" key="1">
    <citation type="submission" date="2020-08" db="EMBL/GenBank/DDBJ databases">
        <title>Sequencing the genomes of 1000 actinobacteria strains.</title>
        <authorList>
            <person name="Klenk H.-P."/>
        </authorList>
    </citation>
    <scope>NUCLEOTIDE SEQUENCE [LARGE SCALE GENOMIC DNA]</scope>
    <source>
        <strain evidence="2 3">DSM 11053</strain>
    </source>
</reference>
<gene>
    <name evidence="2" type="ORF">FHX39_000812</name>
</gene>